<evidence type="ECO:0000313" key="2">
    <source>
        <dbReference type="EMBL" id="OAQ92408.1"/>
    </source>
</evidence>
<evidence type="ECO:0000313" key="1">
    <source>
        <dbReference type="EMBL" id="OAQ82370.1"/>
    </source>
</evidence>
<protein>
    <submittedName>
        <fullName evidence="2">Uncharacterized protein</fullName>
    </submittedName>
</protein>
<name>A0A179HS50_PURLI</name>
<dbReference type="AlphaFoldDB" id="A0A179HS50"/>
<gene>
    <name evidence="1" type="ORF">VFPBJ_04954</name>
    <name evidence="2" type="ORF">VFPFJ_04148</name>
</gene>
<evidence type="ECO:0000313" key="3">
    <source>
        <dbReference type="Proteomes" id="UP000078340"/>
    </source>
</evidence>
<dbReference type="Proteomes" id="UP000078340">
    <property type="component" value="Unassembled WGS sequence"/>
</dbReference>
<dbReference type="EMBL" id="LSBH01000003">
    <property type="protein sequence ID" value="OAQ82370.1"/>
    <property type="molecule type" value="Genomic_DNA"/>
</dbReference>
<comment type="caution">
    <text evidence="2">The sequence shown here is derived from an EMBL/GenBank/DDBJ whole genome shotgun (WGS) entry which is preliminary data.</text>
</comment>
<accession>A0A179HS50</accession>
<dbReference type="Proteomes" id="UP000078240">
    <property type="component" value="Unassembled WGS sequence"/>
</dbReference>
<reference evidence="2 3" key="1">
    <citation type="submission" date="2016-02" db="EMBL/GenBank/DDBJ databases">
        <title>Biosynthesis of antibiotic leucinostatins and their inhibition on Phytophthora in bio-control Purpureocillium lilacinum.</title>
        <authorList>
            <person name="Wang G."/>
            <person name="Liu Z."/>
            <person name="Lin R."/>
            <person name="Li E."/>
            <person name="Mao Z."/>
            <person name="Ling J."/>
            <person name="Yin W."/>
            <person name="Xie B."/>
        </authorList>
    </citation>
    <scope>NUCLEOTIDE SEQUENCE [LARGE SCALE GENOMIC DNA]</scope>
    <source>
        <strain evidence="1">PLBJ-1</strain>
        <strain evidence="2">PLFJ-1</strain>
    </source>
</reference>
<organism evidence="2 3">
    <name type="scientific">Purpureocillium lilacinum</name>
    <name type="common">Paecilomyces lilacinus</name>
    <dbReference type="NCBI Taxonomy" id="33203"/>
    <lineage>
        <taxon>Eukaryota</taxon>
        <taxon>Fungi</taxon>
        <taxon>Dikarya</taxon>
        <taxon>Ascomycota</taxon>
        <taxon>Pezizomycotina</taxon>
        <taxon>Sordariomycetes</taxon>
        <taxon>Hypocreomycetidae</taxon>
        <taxon>Hypocreales</taxon>
        <taxon>Ophiocordycipitaceae</taxon>
        <taxon>Purpureocillium</taxon>
    </lineage>
</organism>
<sequence>MPMPMPVSIPMWKLRWGRGMRTLTLAWTMPSSPCLPGAPWHPVLAGGRGGSQTHRQSWSMHGMLCFSMRLAAVS</sequence>
<dbReference type="EMBL" id="LSBI01000003">
    <property type="protein sequence ID" value="OAQ92408.1"/>
    <property type="molecule type" value="Genomic_DNA"/>
</dbReference>
<proteinExistence type="predicted"/>